<evidence type="ECO:0000313" key="7">
    <source>
        <dbReference type="Proteomes" id="UP001161388"/>
    </source>
</evidence>
<gene>
    <name evidence="6" type="ORF">GCM10007927_43210</name>
</gene>
<dbReference type="Proteomes" id="UP001161388">
    <property type="component" value="Unassembled WGS sequence"/>
</dbReference>
<dbReference type="RefSeq" id="WP_284376998.1">
    <property type="nucleotide sequence ID" value="NZ_BAABWP010000008.1"/>
</dbReference>
<dbReference type="EMBL" id="BSNL01000025">
    <property type="protein sequence ID" value="GLQ29517.1"/>
    <property type="molecule type" value="Genomic_DNA"/>
</dbReference>
<dbReference type="CDD" id="cd05466">
    <property type="entry name" value="PBP2_LTTR_substrate"/>
    <property type="match status" value="1"/>
</dbReference>
<dbReference type="InterPro" id="IPR036390">
    <property type="entry name" value="WH_DNA-bd_sf"/>
</dbReference>
<dbReference type="Pfam" id="PF00126">
    <property type="entry name" value="HTH_1"/>
    <property type="match status" value="1"/>
</dbReference>
<dbReference type="Pfam" id="PF03466">
    <property type="entry name" value="LysR_substrate"/>
    <property type="match status" value="1"/>
</dbReference>
<evidence type="ECO:0000256" key="2">
    <source>
        <dbReference type="ARBA" id="ARBA00023015"/>
    </source>
</evidence>
<comment type="similarity">
    <text evidence="1">Belongs to the LysR transcriptional regulatory family.</text>
</comment>
<comment type="caution">
    <text evidence="6">The sequence shown here is derived from an EMBL/GenBank/DDBJ whole genome shotgun (WGS) entry which is preliminary data.</text>
</comment>
<dbReference type="SUPFAM" id="SSF46785">
    <property type="entry name" value="Winged helix' DNA-binding domain"/>
    <property type="match status" value="1"/>
</dbReference>
<dbReference type="PRINTS" id="PR00039">
    <property type="entry name" value="HTHLYSR"/>
</dbReference>
<evidence type="ECO:0000256" key="1">
    <source>
        <dbReference type="ARBA" id="ARBA00009437"/>
    </source>
</evidence>
<dbReference type="PANTHER" id="PTHR30126:SF77">
    <property type="entry name" value="TRANSCRIPTIONAL REGULATORY PROTEIN"/>
    <property type="match status" value="1"/>
</dbReference>
<feature type="domain" description="HTH lysR-type" evidence="5">
    <location>
        <begin position="1"/>
        <end position="58"/>
    </location>
</feature>
<name>A0ABQ5VR18_9RHOB</name>
<evidence type="ECO:0000313" key="6">
    <source>
        <dbReference type="EMBL" id="GLQ29517.1"/>
    </source>
</evidence>
<keyword evidence="4" id="KW-0804">Transcription</keyword>
<proteinExistence type="inferred from homology"/>
<evidence type="ECO:0000259" key="5">
    <source>
        <dbReference type="PROSITE" id="PS50931"/>
    </source>
</evidence>
<keyword evidence="3" id="KW-0238">DNA-binding</keyword>
<reference evidence="6" key="2">
    <citation type="submission" date="2023-01" db="EMBL/GenBank/DDBJ databases">
        <title>Draft genome sequence of Sulfitobacter pacificus strain NBRC 109915.</title>
        <authorList>
            <person name="Sun Q."/>
            <person name="Mori K."/>
        </authorList>
    </citation>
    <scope>NUCLEOTIDE SEQUENCE</scope>
    <source>
        <strain evidence="6">NBRC 109915</strain>
    </source>
</reference>
<dbReference type="PANTHER" id="PTHR30126">
    <property type="entry name" value="HTH-TYPE TRANSCRIPTIONAL REGULATOR"/>
    <property type="match status" value="1"/>
</dbReference>
<evidence type="ECO:0000256" key="3">
    <source>
        <dbReference type="ARBA" id="ARBA00023125"/>
    </source>
</evidence>
<dbReference type="PROSITE" id="PS50931">
    <property type="entry name" value="HTH_LYSR"/>
    <property type="match status" value="1"/>
</dbReference>
<protein>
    <submittedName>
        <fullName evidence="6">LysR family transcriptional regulator</fullName>
    </submittedName>
</protein>
<sequence length="291" mass="32260">MTLDQLTTFLWVARLGGVRRAALEMNLSQPAVSGRIAALEESLGTQLFDRAQRGVSLTKQGLILRDHAEKMADLVEDIKATVVSDQSVNALLRIGVVETIVQLWLPNFLSDLYEKYPNIKVEITVDLTVNLRQQLLERSLDIAILMGPVSEYSVDNIDLSTIELSWLKAAGTPEPDLAVTPVVSYKRNSRPYRELRAELSARHGNKTQIFTTSSIYAGLEMVASGICVGTFPCELATTLIEQGRIVEFDPGWRLSPLRLTASYLGEPKNNLNAQAAKVAQLSAESYWKEQK</sequence>
<evidence type="ECO:0000256" key="4">
    <source>
        <dbReference type="ARBA" id="ARBA00023163"/>
    </source>
</evidence>
<keyword evidence="2" id="KW-0805">Transcription regulation</keyword>
<reference evidence="6" key="1">
    <citation type="journal article" date="2014" name="Int. J. Syst. Evol. Microbiol.">
        <title>Complete genome of a new Firmicutes species belonging to the dominant human colonic microbiota ('Ruminococcus bicirculans') reveals two chromosomes and a selective capacity to utilize plant glucans.</title>
        <authorList>
            <consortium name="NISC Comparative Sequencing Program"/>
            <person name="Wegmann U."/>
            <person name="Louis P."/>
            <person name="Goesmann A."/>
            <person name="Henrissat B."/>
            <person name="Duncan S.H."/>
            <person name="Flint H.J."/>
        </authorList>
    </citation>
    <scope>NUCLEOTIDE SEQUENCE</scope>
    <source>
        <strain evidence="6">NBRC 109915</strain>
    </source>
</reference>
<keyword evidence="7" id="KW-1185">Reference proteome</keyword>
<dbReference type="InterPro" id="IPR005119">
    <property type="entry name" value="LysR_subst-bd"/>
</dbReference>
<dbReference type="InterPro" id="IPR036388">
    <property type="entry name" value="WH-like_DNA-bd_sf"/>
</dbReference>
<dbReference type="Gene3D" id="3.40.190.290">
    <property type="match status" value="1"/>
</dbReference>
<dbReference type="InterPro" id="IPR000847">
    <property type="entry name" value="LysR_HTH_N"/>
</dbReference>
<dbReference type="Gene3D" id="1.10.10.10">
    <property type="entry name" value="Winged helix-like DNA-binding domain superfamily/Winged helix DNA-binding domain"/>
    <property type="match status" value="1"/>
</dbReference>
<organism evidence="6 7">
    <name type="scientific">Sulfitobacter pacificus</name>
    <dbReference type="NCBI Taxonomy" id="1499314"/>
    <lineage>
        <taxon>Bacteria</taxon>
        <taxon>Pseudomonadati</taxon>
        <taxon>Pseudomonadota</taxon>
        <taxon>Alphaproteobacteria</taxon>
        <taxon>Rhodobacterales</taxon>
        <taxon>Roseobacteraceae</taxon>
        <taxon>Sulfitobacter</taxon>
    </lineage>
</organism>
<dbReference type="SUPFAM" id="SSF53850">
    <property type="entry name" value="Periplasmic binding protein-like II"/>
    <property type="match status" value="1"/>
</dbReference>
<accession>A0ABQ5VR18</accession>